<gene>
    <name evidence="1" type="ORF">PGTG_18865</name>
</gene>
<keyword evidence="2" id="KW-1185">Reference proteome</keyword>
<evidence type="ECO:0000313" key="1">
    <source>
        <dbReference type="EMBL" id="EFP93024.1"/>
    </source>
</evidence>
<protein>
    <submittedName>
        <fullName evidence="1">Uncharacterized protein</fullName>
    </submittedName>
</protein>
<reference key="1">
    <citation type="submission" date="2007-01" db="EMBL/GenBank/DDBJ databases">
        <title>The Genome Sequence of Puccinia graminis f. sp. tritici Strain CRL 75-36-700-3.</title>
        <authorList>
            <consortium name="The Broad Institute Genome Sequencing Platform"/>
            <person name="Birren B."/>
            <person name="Lander E."/>
            <person name="Galagan J."/>
            <person name="Nusbaum C."/>
            <person name="Devon K."/>
            <person name="Cuomo C."/>
            <person name="Jaffe D."/>
            <person name="Butler J."/>
            <person name="Alvarez P."/>
            <person name="Gnerre S."/>
            <person name="Grabherr M."/>
            <person name="Mauceli E."/>
            <person name="Brockman W."/>
            <person name="Young S."/>
            <person name="LaButti K."/>
            <person name="Sykes S."/>
            <person name="DeCaprio D."/>
            <person name="Crawford M."/>
            <person name="Koehrsen M."/>
            <person name="Engels R."/>
            <person name="Montgomery P."/>
            <person name="Pearson M."/>
            <person name="Howarth C."/>
            <person name="Larson L."/>
            <person name="White J."/>
            <person name="Zeng Q."/>
            <person name="Kodira C."/>
            <person name="Yandava C."/>
            <person name="Alvarado L."/>
            <person name="O'Leary S."/>
            <person name="Szabo L."/>
            <person name="Dean R."/>
            <person name="Schein J."/>
        </authorList>
    </citation>
    <scope>NUCLEOTIDE SEQUENCE</scope>
    <source>
        <strain>CRL 75-36-700-3</strain>
    </source>
</reference>
<dbReference type="EMBL" id="DS178379">
    <property type="protein sequence ID" value="EFP93024.1"/>
    <property type="molecule type" value="Genomic_DNA"/>
</dbReference>
<dbReference type="AlphaFoldDB" id="E3L8Z9"/>
<dbReference type="GeneID" id="10543000"/>
<dbReference type="InParanoid" id="E3L8Z9"/>
<sequence length="136" mass="16301">MDVKLPRLRWKIGKRSAKAKGLFRWRLTCEVTAFIRSLRLYKVWMYQQQLTTNQYSKQPIHHQSSPSQNVHQCIHEEVHPGRTEEYHGQLPWEYTHIDQTQLDLKHPHARLGWLWSPTQLWRLGASFEHVCVHVGR</sequence>
<dbReference type="KEGG" id="pgr:PGTG_18865"/>
<dbReference type="VEuPathDB" id="FungiDB:PGTG_18865"/>
<dbReference type="HOGENOM" id="CLU_1876453_0_0_1"/>
<evidence type="ECO:0000313" key="2">
    <source>
        <dbReference type="Proteomes" id="UP000008783"/>
    </source>
</evidence>
<proteinExistence type="predicted"/>
<reference evidence="2" key="2">
    <citation type="journal article" date="2011" name="Proc. Natl. Acad. Sci. U.S.A.">
        <title>Obligate biotrophy features unraveled by the genomic analysis of rust fungi.</title>
        <authorList>
            <person name="Duplessis S."/>
            <person name="Cuomo C.A."/>
            <person name="Lin Y.-C."/>
            <person name="Aerts A."/>
            <person name="Tisserant E."/>
            <person name="Veneault-Fourrey C."/>
            <person name="Joly D.L."/>
            <person name="Hacquard S."/>
            <person name="Amselem J."/>
            <person name="Cantarel B.L."/>
            <person name="Chiu R."/>
            <person name="Coutinho P.M."/>
            <person name="Feau N."/>
            <person name="Field M."/>
            <person name="Frey P."/>
            <person name="Gelhaye E."/>
            <person name="Goldberg J."/>
            <person name="Grabherr M.G."/>
            <person name="Kodira C.D."/>
            <person name="Kohler A."/>
            <person name="Kuees U."/>
            <person name="Lindquist E.A."/>
            <person name="Lucas S.M."/>
            <person name="Mago R."/>
            <person name="Mauceli E."/>
            <person name="Morin E."/>
            <person name="Murat C."/>
            <person name="Pangilinan J.L."/>
            <person name="Park R."/>
            <person name="Pearson M."/>
            <person name="Quesneville H."/>
            <person name="Rouhier N."/>
            <person name="Sakthikumar S."/>
            <person name="Salamov A.A."/>
            <person name="Schmutz J."/>
            <person name="Selles B."/>
            <person name="Shapiro H."/>
            <person name="Tanguay P."/>
            <person name="Tuskan G.A."/>
            <person name="Henrissat B."/>
            <person name="Van de Peer Y."/>
            <person name="Rouze P."/>
            <person name="Ellis J.G."/>
            <person name="Dodds P.N."/>
            <person name="Schein J.E."/>
            <person name="Zhong S."/>
            <person name="Hamelin R.C."/>
            <person name="Grigoriev I.V."/>
            <person name="Szabo L.J."/>
            <person name="Martin F."/>
        </authorList>
    </citation>
    <scope>NUCLEOTIDE SEQUENCE [LARGE SCALE GENOMIC DNA]</scope>
    <source>
        <strain evidence="2">CRL 75-36-700-3 / race SCCL</strain>
    </source>
</reference>
<dbReference type="RefSeq" id="XP_003337443.1">
    <property type="nucleotide sequence ID" value="XM_003337395.1"/>
</dbReference>
<name>E3L8Z9_PUCGT</name>
<dbReference type="Proteomes" id="UP000008783">
    <property type="component" value="Unassembled WGS sequence"/>
</dbReference>
<accession>E3L8Z9</accession>
<organism evidence="1 2">
    <name type="scientific">Puccinia graminis f. sp. tritici (strain CRL 75-36-700-3 / race SCCL)</name>
    <name type="common">Black stem rust fungus</name>
    <dbReference type="NCBI Taxonomy" id="418459"/>
    <lineage>
        <taxon>Eukaryota</taxon>
        <taxon>Fungi</taxon>
        <taxon>Dikarya</taxon>
        <taxon>Basidiomycota</taxon>
        <taxon>Pucciniomycotina</taxon>
        <taxon>Pucciniomycetes</taxon>
        <taxon>Pucciniales</taxon>
        <taxon>Pucciniaceae</taxon>
        <taxon>Puccinia</taxon>
    </lineage>
</organism>